<dbReference type="Pfam" id="PF05593">
    <property type="entry name" value="RHS_repeat"/>
    <property type="match status" value="4"/>
</dbReference>
<dbReference type="NCBIfam" id="TIGR03696">
    <property type="entry name" value="Rhs_assc_core"/>
    <property type="match status" value="1"/>
</dbReference>
<name>A0ABU2N3H0_9ACTN</name>
<keyword evidence="8" id="KW-1185">Reference proteome</keyword>
<keyword evidence="2" id="KW-0175">Coiled coil</keyword>
<evidence type="ECO:0000256" key="3">
    <source>
        <dbReference type="SAM" id="Phobius"/>
    </source>
</evidence>
<gene>
    <name evidence="7" type="ORF">RM590_34325</name>
</gene>
<feature type="coiled-coil region" evidence="2">
    <location>
        <begin position="153"/>
        <end position="197"/>
    </location>
</feature>
<keyword evidence="3" id="KW-0472">Membrane</keyword>
<evidence type="ECO:0000313" key="7">
    <source>
        <dbReference type="EMBL" id="MDT0347603.1"/>
    </source>
</evidence>
<sequence length="1478" mass="162242">MDSDPTPGNPEEIRELAGDLQEFADDVGEALGKIRGMASDRAVADWAGLSADAFRAEFDGVPENLTKLQTSYDMAADALARYWPRLENAQGMADRALESAIAAQDDLRAAQTELGDAQDWVSRAGDEAERLQDEDDAPEPPDEQAVRDAVRDHQAAEAAAGAAQSRVDAAEQRLAAARELAGQARELREEAARECARDIDAASDAGIQNRSWWEDAVNWVTENWDTFVDICKLVVAVLGIVVMIIGGPLAWVVLAAALVVLADTLVKYANGQATLWDVAFAALDCIPGMKGLTTLGGLAAGMRALARTGLRGLARGAVGAGRQLRSNAVEWGRRVFSRDPVDFATGEVAMPATDVELPGVLPLVLARHHLSTYTHGRLFGASWASTLDQRLVLEEGGVLFFSADGMILEYPVPLPDPDTPVLPVEGPRWGLAWDGEPDTPLTIHQPGTGHTLHFAQLPGNSCPVLPLTAITDRNGNRIAVHHDNNGAPIGIEHSGGYRIAVATYKGRITALRLASAPEEPLLVAYEYDDSGDLTKVYNSSGLPLIFQYDDKHRLIRWEDRNGTWYRYDYDANGRCMLGTGTDRALGYHYSYDPENHRTTCTNALGHATVYQFNDCYQLVAETGPLGATTLREWDRYDRPLSTTDALGRTTRYEYDDIGNVSVVVRPDGARIRAEYNELGMPTEITEADGGTWLQSYDSKGNRNAVVDPAGNRTRFVHDAHGGLASVTDALGTTTRVRTNVAGLPVAITDSRGETTHIHRDAFGRRERVVDPLGAETRLTWSVEGKPLSRTDPLGGEDTWEWDPEGNLLARTDAAGGTFRYSYGAFDLPVSQTGPDGVRYTFIRDAELRLRQVTDPEGRAWEYTYDDSGALSSQTDFDGHTTRYARDAAGQVLASTNAAGQSINYTYDILGRITGKSTSEGDDTSYSFNLTGQITQATSPGVELNRTYDAVGNLLTETVNGRTLRCTYDALGQLLTRITPSGHRSTWTYRGSGAPESLMTGRHTLTFAQDAAGRETTRHIGDELVLSQAWDPAGRLTGQTLSIAAEAADATARAVHQRRYTYRADGYLTAMNDPTGTAHFALDPVGRVISVEAPGWRERYTYNSVGNQTTAHWPTSAAHPEASGERTYTGTLLARSGSVHYEHDLVGRVTVRRKTRLSRKPEQWCYAWDAEGRLTQVTTPDGTVWRYRYDAFGRRTAKERLAADGTAVAERVDFVWHDGTLVEQTATSAGRPDTRTTLTWDHHRFDPVAQTETVHHEARQEEFDRRFYAVITDLVGTPTHLVTETGDTAWHGRATLWGVTMAATVGDQATTPLRFPGQYADDETGWHYNYHRHYDPATARYATPDPLGLAPAPNPYTYPHNPHVWTDPFGLAPYIRVSPDYQDWPTNGAHVHVGDREVRIFPDHLGGVGGEPIRLANGRVASQRDVQRALDEIADNPSFRQDIIDVATSVRARMNADNYGMSQNRALEIHFLIKALERM</sequence>
<evidence type="ECO:0000259" key="4">
    <source>
        <dbReference type="Pfam" id="PF20148"/>
    </source>
</evidence>
<dbReference type="InterPro" id="IPR050708">
    <property type="entry name" value="T6SS_VgrG/RHS"/>
</dbReference>
<keyword evidence="3" id="KW-0812">Transmembrane</keyword>
<feature type="domain" description="Teneurin-like YD-shell" evidence="6">
    <location>
        <begin position="798"/>
        <end position="936"/>
    </location>
</feature>
<dbReference type="InterPro" id="IPR045351">
    <property type="entry name" value="DUF6531"/>
</dbReference>
<dbReference type="PANTHER" id="PTHR32305:SF15">
    <property type="entry name" value="PROTEIN RHSA-RELATED"/>
    <property type="match status" value="1"/>
</dbReference>
<dbReference type="PANTHER" id="PTHR32305">
    <property type="match status" value="1"/>
</dbReference>
<dbReference type="Gene3D" id="2.180.10.10">
    <property type="entry name" value="RHS repeat-associated core"/>
    <property type="match status" value="3"/>
</dbReference>
<keyword evidence="1" id="KW-0677">Repeat</keyword>
<accession>A0ABU2N3H0</accession>
<dbReference type="InterPro" id="IPR056823">
    <property type="entry name" value="TEN-like_YD-shell"/>
</dbReference>
<feature type="domain" description="Putative T7SS secretion signal" evidence="5">
    <location>
        <begin position="8"/>
        <end position="204"/>
    </location>
</feature>
<evidence type="ECO:0000256" key="2">
    <source>
        <dbReference type="SAM" id="Coils"/>
    </source>
</evidence>
<dbReference type="Pfam" id="PF20148">
    <property type="entry name" value="DUF6531"/>
    <property type="match status" value="1"/>
</dbReference>
<dbReference type="InterPro" id="IPR022385">
    <property type="entry name" value="Rhs_assc_core"/>
</dbReference>
<organism evidence="7 8">
    <name type="scientific">Streptomyces litchfieldiae</name>
    <dbReference type="NCBI Taxonomy" id="3075543"/>
    <lineage>
        <taxon>Bacteria</taxon>
        <taxon>Bacillati</taxon>
        <taxon>Actinomycetota</taxon>
        <taxon>Actinomycetes</taxon>
        <taxon>Kitasatosporales</taxon>
        <taxon>Streptomycetaceae</taxon>
        <taxon>Streptomyces</taxon>
    </lineage>
</organism>
<evidence type="ECO:0000259" key="5">
    <source>
        <dbReference type="Pfam" id="PF21725"/>
    </source>
</evidence>
<dbReference type="EMBL" id="JAVREL010000036">
    <property type="protein sequence ID" value="MDT0347603.1"/>
    <property type="molecule type" value="Genomic_DNA"/>
</dbReference>
<dbReference type="Proteomes" id="UP001183246">
    <property type="component" value="Unassembled WGS sequence"/>
</dbReference>
<dbReference type="PRINTS" id="PR00394">
    <property type="entry name" value="RHSPROTEIN"/>
</dbReference>
<evidence type="ECO:0000259" key="6">
    <source>
        <dbReference type="Pfam" id="PF25023"/>
    </source>
</evidence>
<dbReference type="Pfam" id="PF21725">
    <property type="entry name" value="T7SS_signal"/>
    <property type="match status" value="1"/>
</dbReference>
<dbReference type="InterPro" id="IPR049082">
    <property type="entry name" value="T7SS_signal"/>
</dbReference>
<feature type="domain" description="DUF6531" evidence="4">
    <location>
        <begin position="339"/>
        <end position="410"/>
    </location>
</feature>
<comment type="caution">
    <text evidence="7">The sequence shown here is derived from an EMBL/GenBank/DDBJ whole genome shotgun (WGS) entry which is preliminary data.</text>
</comment>
<dbReference type="InterPro" id="IPR029013">
    <property type="entry name" value="HP0062-like_sf"/>
</dbReference>
<reference evidence="8" key="1">
    <citation type="submission" date="2023-07" db="EMBL/GenBank/DDBJ databases">
        <title>30 novel species of actinomycetes from the DSMZ collection.</title>
        <authorList>
            <person name="Nouioui I."/>
        </authorList>
    </citation>
    <scope>NUCLEOTIDE SEQUENCE [LARGE SCALE GENOMIC DNA]</scope>
    <source>
        <strain evidence="8">DSM 44938</strain>
    </source>
</reference>
<dbReference type="InterPro" id="IPR006530">
    <property type="entry name" value="YD"/>
</dbReference>
<keyword evidence="3" id="KW-1133">Transmembrane helix</keyword>
<evidence type="ECO:0000256" key="1">
    <source>
        <dbReference type="ARBA" id="ARBA00022737"/>
    </source>
</evidence>
<dbReference type="RefSeq" id="WP_311708728.1">
    <property type="nucleotide sequence ID" value="NZ_JAVREL010000036.1"/>
</dbReference>
<dbReference type="InterPro" id="IPR031325">
    <property type="entry name" value="RHS_repeat"/>
</dbReference>
<protein>
    <submittedName>
        <fullName evidence="7">RHS repeat-associated core domain-containing protein</fullName>
    </submittedName>
</protein>
<dbReference type="Pfam" id="PF25023">
    <property type="entry name" value="TEN_YD-shell"/>
    <property type="match status" value="1"/>
</dbReference>
<evidence type="ECO:0000313" key="8">
    <source>
        <dbReference type="Proteomes" id="UP001183246"/>
    </source>
</evidence>
<dbReference type="NCBIfam" id="TIGR01643">
    <property type="entry name" value="YD_repeat_2x"/>
    <property type="match status" value="8"/>
</dbReference>
<dbReference type="SUPFAM" id="SSF158414">
    <property type="entry name" value="HP0062-like"/>
    <property type="match status" value="1"/>
</dbReference>
<proteinExistence type="predicted"/>
<feature type="transmembrane region" description="Helical" evidence="3">
    <location>
        <begin position="233"/>
        <end position="262"/>
    </location>
</feature>
<dbReference type="Gene3D" id="1.10.287.1060">
    <property type="entry name" value="ESAT-6-like"/>
    <property type="match status" value="1"/>
</dbReference>